<dbReference type="OrthoDB" id="336088at2759"/>
<evidence type="ECO:0000313" key="3">
    <source>
        <dbReference type="Proteomes" id="UP000287033"/>
    </source>
</evidence>
<comment type="caution">
    <text evidence="2">The sequence shown here is derived from an EMBL/GenBank/DDBJ whole genome shotgun (WGS) entry which is preliminary data.</text>
</comment>
<feature type="region of interest" description="Disordered" evidence="1">
    <location>
        <begin position="1"/>
        <end position="27"/>
    </location>
</feature>
<proteinExistence type="predicted"/>
<protein>
    <submittedName>
        <fullName evidence="2">Uncharacterized protein</fullName>
    </submittedName>
</protein>
<dbReference type="EMBL" id="BEZZ01000222">
    <property type="protein sequence ID" value="GCC28845.1"/>
    <property type="molecule type" value="Genomic_DNA"/>
</dbReference>
<keyword evidence="3" id="KW-1185">Reference proteome</keyword>
<accession>A0A401SEL2</accession>
<reference evidence="2 3" key="1">
    <citation type="journal article" date="2018" name="Nat. Ecol. Evol.">
        <title>Shark genomes provide insights into elasmobranch evolution and the origin of vertebrates.</title>
        <authorList>
            <person name="Hara Y"/>
            <person name="Yamaguchi K"/>
            <person name="Onimaru K"/>
            <person name="Kadota M"/>
            <person name="Koyanagi M"/>
            <person name="Keeley SD"/>
            <person name="Tatsumi K"/>
            <person name="Tanaka K"/>
            <person name="Motone F"/>
            <person name="Kageyama Y"/>
            <person name="Nozu R"/>
            <person name="Adachi N"/>
            <person name="Nishimura O"/>
            <person name="Nakagawa R"/>
            <person name="Tanegashima C"/>
            <person name="Kiyatake I"/>
            <person name="Matsumoto R"/>
            <person name="Murakumo K"/>
            <person name="Nishida K"/>
            <person name="Terakita A"/>
            <person name="Kuratani S"/>
            <person name="Sato K"/>
            <person name="Hyodo S Kuraku.S."/>
        </authorList>
    </citation>
    <scope>NUCLEOTIDE SEQUENCE [LARGE SCALE GENOMIC DNA]</scope>
</reference>
<gene>
    <name evidence="2" type="ORF">chiPu_0007279</name>
</gene>
<dbReference type="AlphaFoldDB" id="A0A401SEL2"/>
<sequence>MDLIKRPEPGGPAARRRRCGGNAEAPSRLTPCPTCFRESFVKNGVNCLSFFDSRRRAFAQMKQDPQNGELKKQLHERQTRITSLSEKQLGGIEGSFDMVKAICL</sequence>
<evidence type="ECO:0000313" key="2">
    <source>
        <dbReference type="EMBL" id="GCC28845.1"/>
    </source>
</evidence>
<organism evidence="2 3">
    <name type="scientific">Chiloscyllium punctatum</name>
    <name type="common">Brownbanded bambooshark</name>
    <name type="synonym">Hemiscyllium punctatum</name>
    <dbReference type="NCBI Taxonomy" id="137246"/>
    <lineage>
        <taxon>Eukaryota</taxon>
        <taxon>Metazoa</taxon>
        <taxon>Chordata</taxon>
        <taxon>Craniata</taxon>
        <taxon>Vertebrata</taxon>
        <taxon>Chondrichthyes</taxon>
        <taxon>Elasmobranchii</taxon>
        <taxon>Galeomorphii</taxon>
        <taxon>Galeoidea</taxon>
        <taxon>Orectolobiformes</taxon>
        <taxon>Hemiscylliidae</taxon>
        <taxon>Chiloscyllium</taxon>
    </lineage>
</organism>
<dbReference type="STRING" id="137246.A0A401SEL2"/>
<name>A0A401SEL2_CHIPU</name>
<dbReference type="Proteomes" id="UP000287033">
    <property type="component" value="Unassembled WGS sequence"/>
</dbReference>
<evidence type="ECO:0000256" key="1">
    <source>
        <dbReference type="SAM" id="MobiDB-lite"/>
    </source>
</evidence>